<dbReference type="OrthoDB" id="1896853at2759"/>
<evidence type="ECO:0000313" key="4">
    <source>
        <dbReference type="Proteomes" id="UP000824120"/>
    </source>
</evidence>
<dbReference type="SMART" id="SM00439">
    <property type="entry name" value="BAH"/>
    <property type="match status" value="1"/>
</dbReference>
<dbReference type="GO" id="GO:0003682">
    <property type="term" value="F:chromatin binding"/>
    <property type="evidence" value="ECO:0007669"/>
    <property type="project" value="InterPro"/>
</dbReference>
<reference evidence="3 4" key="1">
    <citation type="submission" date="2020-09" db="EMBL/GenBank/DDBJ databases">
        <title>De no assembly of potato wild relative species, Solanum commersonii.</title>
        <authorList>
            <person name="Cho K."/>
        </authorList>
    </citation>
    <scope>NUCLEOTIDE SEQUENCE [LARGE SCALE GENOMIC DNA]</scope>
    <source>
        <strain evidence="3">LZ3.2</strain>
        <tissue evidence="3">Leaf</tissue>
    </source>
</reference>
<accession>A0A9J5WG81</accession>
<dbReference type="GO" id="GO:0003723">
    <property type="term" value="F:RNA binding"/>
    <property type="evidence" value="ECO:0007669"/>
    <property type="project" value="TreeGrafter"/>
</dbReference>
<feature type="domain" description="BAH" evidence="2">
    <location>
        <begin position="49"/>
        <end position="173"/>
    </location>
</feature>
<dbReference type="PROSITE" id="PS51038">
    <property type="entry name" value="BAH"/>
    <property type="match status" value="1"/>
</dbReference>
<evidence type="ECO:0000313" key="3">
    <source>
        <dbReference type="EMBL" id="KAG5574367.1"/>
    </source>
</evidence>
<dbReference type="EMBL" id="JACXVP010000011">
    <property type="protein sequence ID" value="KAG5574367.1"/>
    <property type="molecule type" value="Genomic_DNA"/>
</dbReference>
<dbReference type="PANTHER" id="PTHR47073:SF9">
    <property type="entry name" value="BAH DOMAIN-CONTAINING PROTEIN"/>
    <property type="match status" value="1"/>
</dbReference>
<dbReference type="Proteomes" id="UP000824120">
    <property type="component" value="Chromosome 11"/>
</dbReference>
<sequence length="979" mass="109137">MALVEAVKVEPLAVLDKDEEVEFVWGRKRGIGGKRKEVQFYESFTYDGVEYALYDSVYMHKEGELPYIGKIIKIWENPDKSRKIKIHWFFRSTEILYHLKDVKVAENEVFLASGEGTGLANVNPLEAIAGRCNVICTSEDNRNPQPSDEEVKMADYVFYRAFDVGTCAILDKMIDKVGGLDVKYVFNRKESEKASHVLKLGSDKKDNKTAVEYRANGESFGLKPQNHLGAAKLSHLLGKSDVDGQNSLVRQDAVQRDTNVSRVNQETAKEVNSVPGEKNSHDLGVAKAAGIHLVGRNDVDAQSSPIREDALHGDANDSHNEQQSTMKGNAAPVLVVNSKIATTVVHNQNTSSEENALYTVKNDKKVNTLSIELVVAGERGKPSKDLGILDDRPSKRIKVNGSVTLSEDKGGDNVQKSTVCTNDKEVMGTGATPSEERKKSGDSKLSGGLDKNMQNRKGGTALDIRPSKRANIDSLKVKEDRDKSNMSIRKPVDNIGKLPKLSAGISPKEVERMGGKSLIITRRPIAIHNIAGEACTPFVLSGLGEGEGSFDTDINEKCRRRALSYLVKLLPYDREVIGSSRGNNLLLSRASGSRHLEMKNNDLILLQLGRIPWEEVMQTSNEQGTLILLENLNPEYTSGEVEIRAIKDKVQWSYDQTDDIILIDKTVVEFLKGWKFGNKLKSLKISVLPNRGSFNLGSIIQGDKEIDDDVAHYIGVEWVKWRITFKILCNKNVLPRLKVIRDKVGVTFVADKIRKARLRWFRDSEKEVHDCAGKEVREDIIWHACRENCTAKMVQRTAFSSPYYGRALVAFKTREAAERVSKKLTEGCLMMSNQRPLVASFVTLPKMEGNTPSFAGHLCVDKLRLQSQREMKEAVSTSHCSQPNTIEHEMGIEWRLLQSRSDSWWNRLYKDIQKGGSLDGPFPLATYEEGQSMGSKTSLCKSALCFGQVFWGTLILFSAHWSPVFSRPGIRSNGSGIDD</sequence>
<gene>
    <name evidence="3" type="ORF">H5410_054501</name>
</gene>
<comment type="caution">
    <text evidence="3">The sequence shown here is derived from an EMBL/GenBank/DDBJ whole genome shotgun (WGS) entry which is preliminary data.</text>
</comment>
<organism evidence="3 4">
    <name type="scientific">Solanum commersonii</name>
    <name type="common">Commerson's wild potato</name>
    <name type="synonym">Commerson's nightshade</name>
    <dbReference type="NCBI Taxonomy" id="4109"/>
    <lineage>
        <taxon>Eukaryota</taxon>
        <taxon>Viridiplantae</taxon>
        <taxon>Streptophyta</taxon>
        <taxon>Embryophyta</taxon>
        <taxon>Tracheophyta</taxon>
        <taxon>Spermatophyta</taxon>
        <taxon>Magnoliopsida</taxon>
        <taxon>eudicotyledons</taxon>
        <taxon>Gunneridae</taxon>
        <taxon>Pentapetalae</taxon>
        <taxon>asterids</taxon>
        <taxon>lamiids</taxon>
        <taxon>Solanales</taxon>
        <taxon>Solanaceae</taxon>
        <taxon>Solanoideae</taxon>
        <taxon>Solaneae</taxon>
        <taxon>Solanum</taxon>
    </lineage>
</organism>
<name>A0A9J5WG81_SOLCO</name>
<evidence type="ECO:0000259" key="2">
    <source>
        <dbReference type="PROSITE" id="PS51038"/>
    </source>
</evidence>
<protein>
    <recommendedName>
        <fullName evidence="2">BAH domain-containing protein</fullName>
    </recommendedName>
</protein>
<dbReference type="FunFam" id="2.30.30.490:FF:000017">
    <property type="entry name" value="Bromo-adjacent homology (BAH) domain-containing protein"/>
    <property type="match status" value="1"/>
</dbReference>
<proteinExistence type="predicted"/>
<dbReference type="Gene3D" id="2.30.30.490">
    <property type="match status" value="1"/>
</dbReference>
<feature type="region of interest" description="Disordered" evidence="1">
    <location>
        <begin position="422"/>
        <end position="461"/>
    </location>
</feature>
<dbReference type="InterPro" id="IPR043151">
    <property type="entry name" value="BAH_sf"/>
</dbReference>
<dbReference type="AlphaFoldDB" id="A0A9J5WG81"/>
<keyword evidence="4" id="KW-1185">Reference proteome</keyword>
<dbReference type="Pfam" id="PF01426">
    <property type="entry name" value="BAH"/>
    <property type="match status" value="1"/>
</dbReference>
<dbReference type="InterPro" id="IPR001025">
    <property type="entry name" value="BAH_dom"/>
</dbReference>
<evidence type="ECO:0000256" key="1">
    <source>
        <dbReference type="SAM" id="MobiDB-lite"/>
    </source>
</evidence>
<dbReference type="PANTHER" id="PTHR47073">
    <property type="entry name" value="PROTEIN ANTI-SILENCING 1"/>
    <property type="match status" value="1"/>
</dbReference>